<protein>
    <submittedName>
        <fullName evidence="2">VOC family protein</fullName>
    </submittedName>
</protein>
<gene>
    <name evidence="2" type="ORF">EPA99_12815</name>
</gene>
<comment type="caution">
    <text evidence="2">The sequence shown here is derived from an EMBL/GenBank/DDBJ whole genome shotgun (WGS) entry which is preliminary data.</text>
</comment>
<dbReference type="AlphaFoldDB" id="A0A4Q1JW44"/>
<name>A0A4Q1JW44_9GAMM</name>
<accession>A0A4Q1JW44</accession>
<dbReference type="InterPro" id="IPR004360">
    <property type="entry name" value="Glyas_Fos-R_dOase_dom"/>
</dbReference>
<feature type="domain" description="VOC" evidence="1">
    <location>
        <begin position="9"/>
        <end position="133"/>
    </location>
</feature>
<dbReference type="CDD" id="cd07246">
    <property type="entry name" value="VOC_like"/>
    <property type="match status" value="1"/>
</dbReference>
<organism evidence="2 3">
    <name type="scientific">Pseudoxanthomonas composti</name>
    <dbReference type="NCBI Taxonomy" id="2137479"/>
    <lineage>
        <taxon>Bacteria</taxon>
        <taxon>Pseudomonadati</taxon>
        <taxon>Pseudomonadota</taxon>
        <taxon>Gammaproteobacteria</taxon>
        <taxon>Lysobacterales</taxon>
        <taxon>Lysobacteraceae</taxon>
        <taxon>Pseudoxanthomonas</taxon>
    </lineage>
</organism>
<evidence type="ECO:0000313" key="2">
    <source>
        <dbReference type="EMBL" id="RXR04439.1"/>
    </source>
</evidence>
<dbReference type="EMBL" id="SAWZ01000006">
    <property type="protein sequence ID" value="RXR04439.1"/>
    <property type="molecule type" value="Genomic_DNA"/>
</dbReference>
<sequence>MPVPYKPQGYHAVTPYLIVDGADAALAFYREAFDAEEIFRLPMGHKVGHAEFRIGDSFIMLSDEWPELDQTGPHARGGTTVSLMVYVPDVDAAVDQAANAGASIEREPQDQPWGDRTGTVIDPFGHRWTLATHLEDVPVEEIRRRLALGEE</sequence>
<evidence type="ECO:0000313" key="3">
    <source>
        <dbReference type="Proteomes" id="UP000289784"/>
    </source>
</evidence>
<dbReference type="Gene3D" id="3.30.720.110">
    <property type="match status" value="1"/>
</dbReference>
<keyword evidence="3" id="KW-1185">Reference proteome</keyword>
<evidence type="ECO:0000259" key="1">
    <source>
        <dbReference type="PROSITE" id="PS51819"/>
    </source>
</evidence>
<dbReference type="InterPro" id="IPR037523">
    <property type="entry name" value="VOC_core"/>
</dbReference>
<dbReference type="InterPro" id="IPR029068">
    <property type="entry name" value="Glyas_Bleomycin-R_OHBP_Dase"/>
</dbReference>
<dbReference type="SUPFAM" id="SSF54593">
    <property type="entry name" value="Glyoxalase/Bleomycin resistance protein/Dihydroxybiphenyl dioxygenase"/>
    <property type="match status" value="1"/>
</dbReference>
<dbReference type="Proteomes" id="UP000289784">
    <property type="component" value="Unassembled WGS sequence"/>
</dbReference>
<dbReference type="Gene3D" id="3.30.720.120">
    <property type="match status" value="1"/>
</dbReference>
<reference evidence="2 3" key="1">
    <citation type="submission" date="2019-01" db="EMBL/GenBank/DDBJ databases">
        <title>Pseudoxanthomonas composti sp. nov., isolated from compost.</title>
        <authorList>
            <person name="Yang G."/>
        </authorList>
    </citation>
    <scope>NUCLEOTIDE SEQUENCE [LARGE SCALE GENOMIC DNA]</scope>
    <source>
        <strain evidence="2 3">GSS15</strain>
    </source>
</reference>
<proteinExistence type="predicted"/>
<dbReference type="OrthoDB" id="9795306at2"/>
<dbReference type="Pfam" id="PF00903">
    <property type="entry name" value="Glyoxalase"/>
    <property type="match status" value="1"/>
</dbReference>
<dbReference type="PANTHER" id="PTHR34109">
    <property type="entry name" value="BNAUNNG04460D PROTEIN-RELATED"/>
    <property type="match status" value="1"/>
</dbReference>
<dbReference type="PANTHER" id="PTHR34109:SF1">
    <property type="entry name" value="VOC DOMAIN-CONTAINING PROTEIN"/>
    <property type="match status" value="1"/>
</dbReference>
<dbReference type="PROSITE" id="PS51819">
    <property type="entry name" value="VOC"/>
    <property type="match status" value="1"/>
</dbReference>